<comment type="caution">
    <text evidence="1">The sequence shown here is derived from an EMBL/GenBank/DDBJ whole genome shotgun (WGS) entry which is preliminary data.</text>
</comment>
<protein>
    <submittedName>
        <fullName evidence="1">Uncharacterized protein</fullName>
    </submittedName>
</protein>
<keyword evidence="2" id="KW-1185">Reference proteome</keyword>
<dbReference type="Proteomes" id="UP001202550">
    <property type="component" value="Unassembled WGS sequence"/>
</dbReference>
<dbReference type="RefSeq" id="WP_249058291.1">
    <property type="nucleotide sequence ID" value="NZ_JALZWP010000008.1"/>
</dbReference>
<name>A0ABT0M271_9RHOB</name>
<evidence type="ECO:0000313" key="1">
    <source>
        <dbReference type="EMBL" id="MCL1628959.1"/>
    </source>
</evidence>
<accession>A0ABT0M271</accession>
<gene>
    <name evidence="1" type="ORF">M3N55_09475</name>
</gene>
<dbReference type="EMBL" id="JALZWP010000008">
    <property type="protein sequence ID" value="MCL1628959.1"/>
    <property type="molecule type" value="Genomic_DNA"/>
</dbReference>
<organism evidence="1 2">
    <name type="scientific">Roseinatronobacter domitianus</name>
    <dbReference type="NCBI Taxonomy" id="2940293"/>
    <lineage>
        <taxon>Bacteria</taxon>
        <taxon>Pseudomonadati</taxon>
        <taxon>Pseudomonadota</taxon>
        <taxon>Alphaproteobacteria</taxon>
        <taxon>Rhodobacterales</taxon>
        <taxon>Paracoccaceae</taxon>
        <taxon>Roseinatronobacter</taxon>
    </lineage>
</organism>
<evidence type="ECO:0000313" key="2">
    <source>
        <dbReference type="Proteomes" id="UP001202550"/>
    </source>
</evidence>
<reference evidence="1 2" key="1">
    <citation type="submission" date="2022-05" db="EMBL/GenBank/DDBJ databases">
        <title>Seasonal and diel survey of microbial diversity of the Tyrrhenian coast.</title>
        <authorList>
            <person name="Gattoni G."/>
            <person name="Corral P."/>
        </authorList>
    </citation>
    <scope>NUCLEOTIDE SEQUENCE [LARGE SCALE GENOMIC DNA]</scope>
    <source>
        <strain evidence="1 2">V10</strain>
    </source>
</reference>
<proteinExistence type="predicted"/>
<sequence length="49" mass="5159">MSTLKVIEVLAESEMSFGAAQNAPVENGTIASYLVNTKVSSLRDDDGAQ</sequence>